<dbReference type="Gene3D" id="3.30.390.50">
    <property type="entry name" value="CO dehydrogenase flavoprotein, C-terminal domain"/>
    <property type="match status" value="1"/>
</dbReference>
<dbReference type="PANTHER" id="PTHR43679:SF2">
    <property type="entry name" value="OCTANOYL-[GCVH]:PROTEIN N-OCTANOYLTRANSFERASE"/>
    <property type="match status" value="1"/>
</dbReference>
<dbReference type="GO" id="GO:0016874">
    <property type="term" value="F:ligase activity"/>
    <property type="evidence" value="ECO:0007669"/>
    <property type="project" value="UniProtKB-KW"/>
</dbReference>
<name>A0A8J6N3X6_9DELT</name>
<sequence>MEKWRFLEVDWLSYAETAIYRPVLMRAVGEGIVPETVSFCSFPVPSLVLNFFNDPRKEIDLEFCRRNRIPVSRIISSGGPIFGDTGYIFTFLHLKRNNPKVPADVPKMFEKTLIGIAKGISDQFKIECRFRPLNDVEVKCEDGLWRKIGPSSCVYEEKAVQMGSGIQVKEPDADLIATAITPPPEKFVDKEAKSIQERITYLGKVVGREIDLQEIRDIYVDQIEKVFQVELDPGELTDNEKRYYEEMEREYTDDDFFMERSEDRFGDIPSEVTRKSIQFKVPGGPFIRIIVLEKDDRIKDMIISGSIHASPLRPTTPIHEIEKALTGQLIDKGLFESEIGRVMGRQGFHIAKVSPEFLAQKIYECALS</sequence>
<evidence type="ECO:0000259" key="1">
    <source>
        <dbReference type="PROSITE" id="PS51733"/>
    </source>
</evidence>
<feature type="domain" description="BPL/LPL catalytic" evidence="1">
    <location>
        <begin position="31"/>
        <end position="231"/>
    </location>
</feature>
<dbReference type="PANTHER" id="PTHR43679">
    <property type="entry name" value="OCTANOYLTRANSFERASE LIPM-RELATED"/>
    <property type="match status" value="1"/>
</dbReference>
<accession>A0A8J6N3X6</accession>
<dbReference type="SUPFAM" id="SSF55681">
    <property type="entry name" value="Class II aaRS and biotin synthetases"/>
    <property type="match status" value="1"/>
</dbReference>
<evidence type="ECO:0000313" key="2">
    <source>
        <dbReference type="EMBL" id="MBC8179464.1"/>
    </source>
</evidence>
<dbReference type="AlphaFoldDB" id="A0A8J6N3X6"/>
<organism evidence="2 3">
    <name type="scientific">Candidatus Desulfacyla euxinica</name>
    <dbReference type="NCBI Taxonomy" id="2841693"/>
    <lineage>
        <taxon>Bacteria</taxon>
        <taxon>Deltaproteobacteria</taxon>
        <taxon>Candidatus Desulfacyla</taxon>
    </lineage>
</organism>
<dbReference type="InterPro" id="IPR004143">
    <property type="entry name" value="BPL_LPL_catalytic"/>
</dbReference>
<keyword evidence="2" id="KW-0436">Ligase</keyword>
<protein>
    <submittedName>
        <fullName evidence="2">Lipoate--protein ligase family protein</fullName>
    </submittedName>
</protein>
<proteinExistence type="predicted"/>
<evidence type="ECO:0000313" key="3">
    <source>
        <dbReference type="Proteomes" id="UP000650524"/>
    </source>
</evidence>
<dbReference type="Proteomes" id="UP000650524">
    <property type="component" value="Unassembled WGS sequence"/>
</dbReference>
<gene>
    <name evidence="2" type="ORF">H8E19_18825</name>
</gene>
<comment type="caution">
    <text evidence="2">The sequence shown here is derived from an EMBL/GenBank/DDBJ whole genome shotgun (WGS) entry which is preliminary data.</text>
</comment>
<dbReference type="PROSITE" id="PS51733">
    <property type="entry name" value="BPL_LPL_CATALYTIC"/>
    <property type="match status" value="1"/>
</dbReference>
<dbReference type="Pfam" id="PF21948">
    <property type="entry name" value="LplA-B_cat"/>
    <property type="match status" value="1"/>
</dbReference>
<dbReference type="Gene3D" id="3.30.930.10">
    <property type="entry name" value="Bira Bifunctional Protein, Domain 2"/>
    <property type="match status" value="1"/>
</dbReference>
<dbReference type="InterPro" id="IPR050664">
    <property type="entry name" value="Octanoyltrans_LipM/LipL"/>
</dbReference>
<dbReference type="EMBL" id="JACNJD010000389">
    <property type="protein sequence ID" value="MBC8179464.1"/>
    <property type="molecule type" value="Genomic_DNA"/>
</dbReference>
<dbReference type="InterPro" id="IPR045864">
    <property type="entry name" value="aa-tRNA-synth_II/BPL/LPL"/>
</dbReference>
<reference evidence="2 3" key="1">
    <citation type="submission" date="2020-08" db="EMBL/GenBank/DDBJ databases">
        <title>Bridging the membrane lipid divide: bacteria of the FCB group superphylum have the potential to synthesize archaeal ether lipids.</title>
        <authorList>
            <person name="Villanueva L."/>
            <person name="Von Meijenfeldt F.A.B."/>
            <person name="Westbye A.B."/>
            <person name="Yadav S."/>
            <person name="Hopmans E.C."/>
            <person name="Dutilh B.E."/>
            <person name="Sinninghe Damste J.S."/>
        </authorList>
    </citation>
    <scope>NUCLEOTIDE SEQUENCE [LARGE SCALE GENOMIC DNA]</scope>
    <source>
        <strain evidence="2">NIOZ-UU27</strain>
    </source>
</reference>